<evidence type="ECO:0000256" key="1">
    <source>
        <dbReference type="SAM" id="Phobius"/>
    </source>
</evidence>
<feature type="transmembrane region" description="Helical" evidence="1">
    <location>
        <begin position="42"/>
        <end position="66"/>
    </location>
</feature>
<keyword evidence="1" id="KW-0812">Transmembrane</keyword>
<sequence>MSTSAEEGTEMNFRLKRYYVEKWSENVYCCIRISICISIICVISYVLLFNLFFIECVVLFGCVYFML</sequence>
<comment type="caution">
    <text evidence="2">The sequence shown here is derived from an EMBL/GenBank/DDBJ whole genome shotgun (WGS) entry which is preliminary data.</text>
</comment>
<protein>
    <submittedName>
        <fullName evidence="2">Uncharacterized protein</fullName>
    </submittedName>
</protein>
<dbReference type="Proteomes" id="UP000024635">
    <property type="component" value="Unassembled WGS sequence"/>
</dbReference>
<keyword evidence="1" id="KW-0472">Membrane</keyword>
<name>A0A016X2C3_9BILA</name>
<proteinExistence type="predicted"/>
<dbReference type="AlphaFoldDB" id="A0A016X2C3"/>
<reference evidence="3" key="1">
    <citation type="journal article" date="2015" name="Nat. Genet.">
        <title>The genome and transcriptome of the zoonotic hookworm Ancylostoma ceylanicum identify infection-specific gene families.</title>
        <authorList>
            <person name="Schwarz E.M."/>
            <person name="Hu Y."/>
            <person name="Antoshechkin I."/>
            <person name="Miller M.M."/>
            <person name="Sternberg P.W."/>
            <person name="Aroian R.V."/>
        </authorList>
    </citation>
    <scope>NUCLEOTIDE SEQUENCE</scope>
    <source>
        <strain evidence="3">HY135</strain>
    </source>
</reference>
<evidence type="ECO:0000313" key="3">
    <source>
        <dbReference type="Proteomes" id="UP000024635"/>
    </source>
</evidence>
<gene>
    <name evidence="2" type="primary">Acey_s0412.g988</name>
    <name evidence="2" type="ORF">Y032_0412g988</name>
</gene>
<accession>A0A016X2C3</accession>
<keyword evidence="1" id="KW-1133">Transmembrane helix</keyword>
<keyword evidence="3" id="KW-1185">Reference proteome</keyword>
<evidence type="ECO:0000313" key="2">
    <source>
        <dbReference type="EMBL" id="EYC45991.1"/>
    </source>
</evidence>
<dbReference type="EMBL" id="JARK01000012">
    <property type="protein sequence ID" value="EYC45991.1"/>
    <property type="molecule type" value="Genomic_DNA"/>
</dbReference>
<organism evidence="2 3">
    <name type="scientific">Ancylostoma ceylanicum</name>
    <dbReference type="NCBI Taxonomy" id="53326"/>
    <lineage>
        <taxon>Eukaryota</taxon>
        <taxon>Metazoa</taxon>
        <taxon>Ecdysozoa</taxon>
        <taxon>Nematoda</taxon>
        <taxon>Chromadorea</taxon>
        <taxon>Rhabditida</taxon>
        <taxon>Rhabditina</taxon>
        <taxon>Rhabditomorpha</taxon>
        <taxon>Strongyloidea</taxon>
        <taxon>Ancylostomatidae</taxon>
        <taxon>Ancylostomatinae</taxon>
        <taxon>Ancylostoma</taxon>
    </lineage>
</organism>